<comment type="caution">
    <text evidence="1">The sequence shown here is derived from an EMBL/GenBank/DDBJ whole genome shotgun (WGS) entry which is preliminary data.</text>
</comment>
<gene>
    <name evidence="1" type="ORF">EEDITHA_LOCUS522</name>
</gene>
<accession>A0AAU9TEB1</accession>
<reference evidence="1" key="1">
    <citation type="submission" date="2022-03" db="EMBL/GenBank/DDBJ databases">
        <authorList>
            <person name="Tunstrom K."/>
        </authorList>
    </citation>
    <scope>NUCLEOTIDE SEQUENCE</scope>
</reference>
<dbReference type="EMBL" id="CAKOGL010000002">
    <property type="protein sequence ID" value="CAH2083902.1"/>
    <property type="molecule type" value="Genomic_DNA"/>
</dbReference>
<dbReference type="Proteomes" id="UP001153954">
    <property type="component" value="Unassembled WGS sequence"/>
</dbReference>
<proteinExistence type="predicted"/>
<name>A0AAU9TEB1_EUPED</name>
<protein>
    <submittedName>
        <fullName evidence="1">Uncharacterized protein</fullName>
    </submittedName>
</protein>
<dbReference type="AlphaFoldDB" id="A0AAU9TEB1"/>
<sequence>MAMGHEMNMDQNFLPADPPPLPDVYQPKTDLATEYFNTFSQICDTYRNDSDVNLRQTSDTLRLSSEILDGAREEFISTDFLAKNKQYQADYAERIFMNGKDEQIFQFGQPDASALLRHRARRRYNEEHGLPTVTSQESGVSSFE</sequence>
<keyword evidence="2" id="KW-1185">Reference proteome</keyword>
<organism evidence="1 2">
    <name type="scientific">Euphydryas editha</name>
    <name type="common">Edith's checkerspot</name>
    <dbReference type="NCBI Taxonomy" id="104508"/>
    <lineage>
        <taxon>Eukaryota</taxon>
        <taxon>Metazoa</taxon>
        <taxon>Ecdysozoa</taxon>
        <taxon>Arthropoda</taxon>
        <taxon>Hexapoda</taxon>
        <taxon>Insecta</taxon>
        <taxon>Pterygota</taxon>
        <taxon>Neoptera</taxon>
        <taxon>Endopterygota</taxon>
        <taxon>Lepidoptera</taxon>
        <taxon>Glossata</taxon>
        <taxon>Ditrysia</taxon>
        <taxon>Papilionoidea</taxon>
        <taxon>Nymphalidae</taxon>
        <taxon>Nymphalinae</taxon>
        <taxon>Euphydryas</taxon>
    </lineage>
</organism>
<evidence type="ECO:0000313" key="2">
    <source>
        <dbReference type="Proteomes" id="UP001153954"/>
    </source>
</evidence>
<evidence type="ECO:0000313" key="1">
    <source>
        <dbReference type="EMBL" id="CAH2083902.1"/>
    </source>
</evidence>